<dbReference type="InterPro" id="IPR000397">
    <property type="entry name" value="Heat_shock_Hsp33"/>
</dbReference>
<evidence type="ECO:0000256" key="4">
    <source>
        <dbReference type="ARBA" id="ARBA00023186"/>
    </source>
</evidence>
<dbReference type="Pfam" id="PF01430">
    <property type="entry name" value="HSP33"/>
    <property type="match status" value="1"/>
</dbReference>
<keyword evidence="4" id="KW-0143">Chaperone</keyword>
<dbReference type="Gene3D" id="3.90.1280.10">
    <property type="entry name" value="HSP33 redox switch-like"/>
    <property type="match status" value="1"/>
</dbReference>
<dbReference type="PANTHER" id="PTHR30111">
    <property type="entry name" value="33 KDA CHAPERONIN"/>
    <property type="match status" value="1"/>
</dbReference>
<dbReference type="GO" id="GO:0044183">
    <property type="term" value="F:protein folding chaperone"/>
    <property type="evidence" value="ECO:0007669"/>
    <property type="project" value="TreeGrafter"/>
</dbReference>
<dbReference type="GO" id="GO:0051082">
    <property type="term" value="F:unfolded protein binding"/>
    <property type="evidence" value="ECO:0007669"/>
    <property type="project" value="InterPro"/>
</dbReference>
<sequence length="328" mass="35775">MTNTPAQPVSAGVDAVVPFAVEALDVRGRVINMGPVLNSMLARHQYPAPVNKLLSEAIVLTAMLGSTLKFEGRLTLQAQSDGAVSMLVVDFNAPDGLRAMAQFNTEKVAEVSAKEGFKPDDLLGKGHLAFTIDQGVHTSRYQGIVVLDGTTLEEAAHEYFQKSEQIPTLVRLGVAEMLTKADEGGADHSWLAGGIMVQFLPQSEDRIKQADIHPGDAPEGHEAHPLSEDDAWVEARSLVETVKDDELIDPNLSVEGLLYRLFHERGASVYTAQPMADKCSCSQEKISTMMQNFSEADKTEMKAEGLVHIKCDFCSKDYELNANEVFKD</sequence>
<comment type="caution">
    <text evidence="6">The sequence shown here is derived from an EMBL/GenBank/DDBJ whole genome shotgun (WGS) entry which is preliminary data.</text>
</comment>
<dbReference type="InterPro" id="IPR016153">
    <property type="entry name" value="Heat_shock_Hsp33_N"/>
</dbReference>
<dbReference type="GO" id="GO:0042026">
    <property type="term" value="P:protein refolding"/>
    <property type="evidence" value="ECO:0007669"/>
    <property type="project" value="TreeGrafter"/>
</dbReference>
<keyword evidence="5" id="KW-0676">Redox-active center</keyword>
<gene>
    <name evidence="6" type="primary">hslO</name>
    <name evidence="6" type="ORF">PsAD2_02406</name>
</gene>
<organism evidence="6 7">
    <name type="scientific">Pseudovibrio axinellae</name>
    <dbReference type="NCBI Taxonomy" id="989403"/>
    <lineage>
        <taxon>Bacteria</taxon>
        <taxon>Pseudomonadati</taxon>
        <taxon>Pseudomonadota</taxon>
        <taxon>Alphaproteobacteria</taxon>
        <taxon>Hyphomicrobiales</taxon>
        <taxon>Stappiaceae</taxon>
        <taxon>Pseudovibrio</taxon>
    </lineage>
</organism>
<dbReference type="Gene3D" id="1.10.287.480">
    <property type="entry name" value="helix hairpin bin"/>
    <property type="match status" value="1"/>
</dbReference>
<dbReference type="InterPro" id="IPR023212">
    <property type="entry name" value="Hsp33_helix_hairpin_bin_dom_sf"/>
</dbReference>
<dbReference type="PIRSF" id="PIRSF005261">
    <property type="entry name" value="Heat_shock_Hsp33"/>
    <property type="match status" value="1"/>
</dbReference>
<keyword evidence="2" id="KW-0862">Zinc</keyword>
<proteinExistence type="predicted"/>
<dbReference type="PATRIC" id="fig|989403.3.peg.2567"/>
<keyword evidence="3" id="KW-1015">Disulfide bond</keyword>
<keyword evidence="7" id="KW-1185">Reference proteome</keyword>
<dbReference type="Gene3D" id="3.55.30.10">
    <property type="entry name" value="Hsp33 domain"/>
    <property type="match status" value="1"/>
</dbReference>
<dbReference type="InterPro" id="IPR016154">
    <property type="entry name" value="Heat_shock_Hsp33_C"/>
</dbReference>
<dbReference type="CDD" id="cd00498">
    <property type="entry name" value="Hsp33"/>
    <property type="match status" value="1"/>
</dbReference>
<evidence type="ECO:0000256" key="5">
    <source>
        <dbReference type="ARBA" id="ARBA00023284"/>
    </source>
</evidence>
<dbReference type="SUPFAM" id="SSF118352">
    <property type="entry name" value="HSP33 redox switch-like"/>
    <property type="match status" value="1"/>
</dbReference>
<evidence type="ECO:0000313" key="7">
    <source>
        <dbReference type="Proteomes" id="UP000076577"/>
    </source>
</evidence>
<dbReference type="STRING" id="989403.SAMN05421798_101635"/>
<dbReference type="Proteomes" id="UP000076577">
    <property type="component" value="Unassembled WGS sequence"/>
</dbReference>
<evidence type="ECO:0000256" key="1">
    <source>
        <dbReference type="ARBA" id="ARBA00022490"/>
    </source>
</evidence>
<reference evidence="6 7" key="1">
    <citation type="journal article" date="2016" name="Front. Microbiol.">
        <title>Comparative Genomic Analysis Reveals a Diverse Repertoire of Genes Involved in Prokaryote-Eukaryote Interactions within the Pseudovibrio Genus.</title>
        <authorList>
            <person name="Romano S."/>
            <person name="Fernandez-Guerra A."/>
            <person name="Reen F.J."/>
            <person name="Glockner F.O."/>
            <person name="Crowley S.P."/>
            <person name="O'Sullivan O."/>
            <person name="Cotter P.D."/>
            <person name="Adams C."/>
            <person name="Dobson A.D."/>
            <person name="O'Gara F."/>
        </authorList>
    </citation>
    <scope>NUCLEOTIDE SEQUENCE [LARGE SCALE GENOMIC DNA]</scope>
    <source>
        <strain evidence="6 7">Ad2</strain>
    </source>
</reference>
<evidence type="ECO:0000256" key="3">
    <source>
        <dbReference type="ARBA" id="ARBA00023157"/>
    </source>
</evidence>
<dbReference type="RefSeq" id="WP_068006091.1">
    <property type="nucleotide sequence ID" value="NZ_FOFM01000001.1"/>
</dbReference>
<dbReference type="SUPFAM" id="SSF64397">
    <property type="entry name" value="Hsp33 domain"/>
    <property type="match status" value="1"/>
</dbReference>
<dbReference type="NCBIfam" id="NF002386">
    <property type="entry name" value="PRK01402.1"/>
    <property type="match status" value="1"/>
</dbReference>
<dbReference type="PANTHER" id="PTHR30111:SF1">
    <property type="entry name" value="33 KDA CHAPERONIN"/>
    <property type="match status" value="1"/>
</dbReference>
<dbReference type="EMBL" id="LMCB01000017">
    <property type="protein sequence ID" value="KZL18890.1"/>
    <property type="molecule type" value="Genomic_DNA"/>
</dbReference>
<protein>
    <submittedName>
        <fullName evidence="6">33 kDa chaperonin</fullName>
    </submittedName>
</protein>
<keyword evidence="1" id="KW-0963">Cytoplasm</keyword>
<dbReference type="AlphaFoldDB" id="A0A165YJ83"/>
<evidence type="ECO:0000313" key="6">
    <source>
        <dbReference type="EMBL" id="KZL18890.1"/>
    </source>
</evidence>
<name>A0A165YJ83_9HYPH</name>
<evidence type="ECO:0000256" key="2">
    <source>
        <dbReference type="ARBA" id="ARBA00022833"/>
    </source>
</evidence>
<dbReference type="GO" id="GO:0005737">
    <property type="term" value="C:cytoplasm"/>
    <property type="evidence" value="ECO:0007669"/>
    <property type="project" value="InterPro"/>
</dbReference>
<dbReference type="OrthoDB" id="9793753at2"/>
<accession>A0A165YJ83</accession>